<sequence length="195" mass="22358">MNTAITTLPPRLTLNLNLTDDQFLELCRNNRDLRFERTASGELIIMPPTGSDTGNCNFDIVVELGIWNKKTKLGKGFDSSTGFKLPNGKDVSPDVAWVKKERWESLTPEQQEKFAPIAPDFVIELRSPNDSLKKLQEKMVEYLENGVRLAWLIDRKQQKVYIYRPSQPVEELDHPQTLNGEDILPGFILDLTEIW</sequence>
<dbReference type="InterPro" id="IPR011335">
    <property type="entry name" value="Restrct_endonuc-II-like"/>
</dbReference>
<dbReference type="Proteomes" id="UP000300142">
    <property type="component" value="Unassembled WGS sequence"/>
</dbReference>
<dbReference type="PANTHER" id="PTHR34107">
    <property type="entry name" value="SLL0198 PROTEIN-RELATED"/>
    <property type="match status" value="1"/>
</dbReference>
<name>A0A480A6C4_9CYAN</name>
<dbReference type="RefSeq" id="WP_137668868.1">
    <property type="nucleotide sequence ID" value="NZ_BJCE01000226.1"/>
</dbReference>
<dbReference type="InterPro" id="IPR012296">
    <property type="entry name" value="Nuclease_put_TT1808"/>
</dbReference>
<dbReference type="SUPFAM" id="SSF52980">
    <property type="entry name" value="Restriction endonuclease-like"/>
    <property type="match status" value="1"/>
</dbReference>
<dbReference type="Pfam" id="PF05685">
    <property type="entry name" value="Uma2"/>
    <property type="match status" value="1"/>
</dbReference>
<gene>
    <name evidence="2" type="ORF">SR1949_43560</name>
</gene>
<comment type="caution">
    <text evidence="2">The sequence shown here is derived from an EMBL/GenBank/DDBJ whole genome shotgun (WGS) entry which is preliminary data.</text>
</comment>
<dbReference type="CDD" id="cd06260">
    <property type="entry name" value="DUF820-like"/>
    <property type="match status" value="1"/>
</dbReference>
<protein>
    <recommendedName>
        <fullName evidence="1">Putative restriction endonuclease domain-containing protein</fullName>
    </recommendedName>
</protein>
<dbReference type="PANTHER" id="PTHR34107:SF7">
    <property type="entry name" value="SLR2092 PROTEIN"/>
    <property type="match status" value="1"/>
</dbReference>
<evidence type="ECO:0000313" key="2">
    <source>
        <dbReference type="EMBL" id="GCL39233.1"/>
    </source>
</evidence>
<evidence type="ECO:0000313" key="3">
    <source>
        <dbReference type="Proteomes" id="UP000300142"/>
    </source>
</evidence>
<evidence type="ECO:0000259" key="1">
    <source>
        <dbReference type="Pfam" id="PF05685"/>
    </source>
</evidence>
<dbReference type="AlphaFoldDB" id="A0A480A6C4"/>
<organism evidence="2 3">
    <name type="scientific">Sphaerospermopsis reniformis</name>
    <dbReference type="NCBI Taxonomy" id="531300"/>
    <lineage>
        <taxon>Bacteria</taxon>
        <taxon>Bacillati</taxon>
        <taxon>Cyanobacteriota</taxon>
        <taxon>Cyanophyceae</taxon>
        <taxon>Nostocales</taxon>
        <taxon>Aphanizomenonaceae</taxon>
        <taxon>Sphaerospermopsis</taxon>
    </lineage>
</organism>
<dbReference type="EMBL" id="BJCE01000226">
    <property type="protein sequence ID" value="GCL39233.1"/>
    <property type="molecule type" value="Genomic_DNA"/>
</dbReference>
<keyword evidence="3" id="KW-1185">Reference proteome</keyword>
<proteinExistence type="predicted"/>
<feature type="domain" description="Putative restriction endonuclease" evidence="1">
    <location>
        <begin position="21"/>
        <end position="191"/>
    </location>
</feature>
<dbReference type="InterPro" id="IPR008538">
    <property type="entry name" value="Uma2"/>
</dbReference>
<accession>A0A480A6C4</accession>
<dbReference type="Gene3D" id="3.90.1570.10">
    <property type="entry name" value="tt1808, chain A"/>
    <property type="match status" value="1"/>
</dbReference>
<reference evidence="3" key="1">
    <citation type="submission" date="2019-02" db="EMBL/GenBank/DDBJ databases">
        <title>Draft genome sequence of Sphaerospermopsis reniformis NIES-1949.</title>
        <authorList>
            <person name="Yamaguchi H."/>
            <person name="Suzuki S."/>
            <person name="Kawachi M."/>
        </authorList>
    </citation>
    <scope>NUCLEOTIDE SEQUENCE [LARGE SCALE GENOMIC DNA]</scope>
    <source>
        <strain evidence="3">NIES-1949</strain>
    </source>
</reference>